<feature type="binding site" evidence="7">
    <location>
        <position position="167"/>
    </location>
    <ligand>
        <name>glyoxylate</name>
        <dbReference type="ChEBI" id="CHEBI:36655"/>
    </ligand>
</feature>
<keyword evidence="3 7" id="KW-0288">FMN</keyword>
<dbReference type="InterPro" id="IPR000262">
    <property type="entry name" value="FMN-dep_DH"/>
</dbReference>
<dbReference type="PROSITE" id="PS51349">
    <property type="entry name" value="FMN_HYDROXY_ACID_DH_2"/>
    <property type="match status" value="1"/>
</dbReference>
<dbReference type="SUPFAM" id="SSF51395">
    <property type="entry name" value="FMN-linked oxidoreductases"/>
    <property type="match status" value="1"/>
</dbReference>
<feature type="binding site" evidence="7">
    <location>
        <begin position="368"/>
        <end position="372"/>
    </location>
    <ligand>
        <name>FMN</name>
        <dbReference type="ChEBI" id="CHEBI:58210"/>
    </ligand>
</feature>
<feature type="binding site" evidence="7">
    <location>
        <position position="165"/>
    </location>
    <ligand>
        <name>FMN</name>
        <dbReference type="ChEBI" id="CHEBI:58210"/>
    </ligand>
</feature>
<dbReference type="Gene3D" id="3.20.20.70">
    <property type="entry name" value="Aldolase class I"/>
    <property type="match status" value="1"/>
</dbReference>
<gene>
    <name evidence="9" type="ORF">BDW02DRAFT_568905</name>
</gene>
<keyword evidence="4" id="KW-0560">Oxidoreductase</keyword>
<evidence type="ECO:0000256" key="2">
    <source>
        <dbReference type="ARBA" id="ARBA00022630"/>
    </source>
</evidence>
<feature type="binding site" evidence="7">
    <location>
        <begin position="114"/>
        <end position="116"/>
    </location>
    <ligand>
        <name>FMN</name>
        <dbReference type="ChEBI" id="CHEBI:58210"/>
    </ligand>
</feature>
<dbReference type="FunFam" id="3.20.20.70:FF:000132">
    <property type="entry name" value="FMN dependent dehydrogenase"/>
    <property type="match status" value="1"/>
</dbReference>
<feature type="binding site" evidence="7">
    <location>
        <position position="195"/>
    </location>
    <ligand>
        <name>FMN</name>
        <dbReference type="ChEBI" id="CHEBI:58210"/>
    </ligand>
</feature>
<feature type="binding site" evidence="7">
    <location>
        <position position="143"/>
    </location>
    <ligand>
        <name>FMN</name>
        <dbReference type="ChEBI" id="CHEBI:58210"/>
    </ligand>
</feature>
<dbReference type="AlphaFoldDB" id="A0A6A5KB20"/>
<dbReference type="EMBL" id="ML975300">
    <property type="protein sequence ID" value="KAF1834518.1"/>
    <property type="molecule type" value="Genomic_DNA"/>
</dbReference>
<feature type="binding site" evidence="7">
    <location>
        <begin position="391"/>
        <end position="392"/>
    </location>
    <ligand>
        <name>FMN</name>
        <dbReference type="ChEBI" id="CHEBI:58210"/>
    </ligand>
</feature>
<evidence type="ECO:0000256" key="1">
    <source>
        <dbReference type="ARBA" id="ARBA00001917"/>
    </source>
</evidence>
<dbReference type="InterPro" id="IPR037396">
    <property type="entry name" value="FMN_HAD"/>
</dbReference>
<reference evidence="9" key="1">
    <citation type="submission" date="2020-01" db="EMBL/GenBank/DDBJ databases">
        <authorList>
            <consortium name="DOE Joint Genome Institute"/>
            <person name="Haridas S."/>
            <person name="Albert R."/>
            <person name="Binder M."/>
            <person name="Bloem J."/>
            <person name="Labutti K."/>
            <person name="Salamov A."/>
            <person name="Andreopoulos B."/>
            <person name="Baker S.E."/>
            <person name="Barry K."/>
            <person name="Bills G."/>
            <person name="Bluhm B.H."/>
            <person name="Cannon C."/>
            <person name="Castanera R."/>
            <person name="Culley D.E."/>
            <person name="Daum C."/>
            <person name="Ezra D."/>
            <person name="Gonzalez J.B."/>
            <person name="Henrissat B."/>
            <person name="Kuo A."/>
            <person name="Liang C."/>
            <person name="Lipzen A."/>
            <person name="Lutzoni F."/>
            <person name="Magnuson J."/>
            <person name="Mondo S."/>
            <person name="Nolan M."/>
            <person name="Ohm R."/>
            <person name="Pangilinan J."/>
            <person name="Park H.-J."/>
            <person name="Ramirez L."/>
            <person name="Alfaro M."/>
            <person name="Sun H."/>
            <person name="Tritt A."/>
            <person name="Yoshinaga Y."/>
            <person name="Zwiers L.-H."/>
            <person name="Turgeon B.G."/>
            <person name="Goodwin S.B."/>
            <person name="Spatafora J.W."/>
            <person name="Crous P.W."/>
            <person name="Grigoriev I.V."/>
        </authorList>
    </citation>
    <scope>NUCLEOTIDE SEQUENCE</scope>
    <source>
        <strain evidence="9">P77</strain>
    </source>
</reference>
<evidence type="ECO:0000256" key="6">
    <source>
        <dbReference type="PIRSR" id="PIRSR000138-1"/>
    </source>
</evidence>
<dbReference type="OrthoDB" id="25826at2759"/>
<evidence type="ECO:0000313" key="9">
    <source>
        <dbReference type="EMBL" id="KAF1834518.1"/>
    </source>
</evidence>
<comment type="similarity">
    <text evidence="5">Belongs to the FMN-dependent alpha-hydroxy acid dehydrogenase family.</text>
</comment>
<feature type="binding site" evidence="7">
    <location>
        <position position="334"/>
    </location>
    <ligand>
        <name>glyoxylate</name>
        <dbReference type="ChEBI" id="CHEBI:36655"/>
    </ligand>
</feature>
<dbReference type="GO" id="GO:0016491">
    <property type="term" value="F:oxidoreductase activity"/>
    <property type="evidence" value="ECO:0007669"/>
    <property type="project" value="UniProtKB-KW"/>
</dbReference>
<dbReference type="InterPro" id="IPR012133">
    <property type="entry name" value="Alpha-hydoxy_acid_DH_FMN"/>
</dbReference>
<dbReference type="PANTHER" id="PTHR10578">
    <property type="entry name" value="S -2-HYDROXY-ACID OXIDASE-RELATED"/>
    <property type="match status" value="1"/>
</dbReference>
<dbReference type="Pfam" id="PF01070">
    <property type="entry name" value="FMN_dh"/>
    <property type="match status" value="1"/>
</dbReference>
<evidence type="ECO:0000256" key="7">
    <source>
        <dbReference type="PIRSR" id="PIRSR000138-2"/>
    </source>
</evidence>
<evidence type="ECO:0000256" key="3">
    <source>
        <dbReference type="ARBA" id="ARBA00022643"/>
    </source>
</evidence>
<feature type="domain" description="FMN hydroxy acid dehydrogenase" evidence="8">
    <location>
        <begin position="35"/>
        <end position="442"/>
    </location>
</feature>
<comment type="cofactor">
    <cofactor evidence="1">
        <name>FMN</name>
        <dbReference type="ChEBI" id="CHEBI:58210"/>
    </cofactor>
</comment>
<evidence type="ECO:0000256" key="5">
    <source>
        <dbReference type="ARBA" id="ARBA00024042"/>
    </source>
</evidence>
<dbReference type="InterPro" id="IPR013785">
    <property type="entry name" value="Aldolase_TIM"/>
</dbReference>
<evidence type="ECO:0000313" key="10">
    <source>
        <dbReference type="Proteomes" id="UP000800040"/>
    </source>
</evidence>
<dbReference type="PANTHER" id="PTHR10578:SF86">
    <property type="entry name" value="DEPENDENT DEHYDROGENASE, PUTATIVE (AFU_ORTHOLOGUE AFUA_6G02720)-RELATED"/>
    <property type="match status" value="1"/>
</dbReference>
<feature type="binding site" evidence="7">
    <location>
        <position position="332"/>
    </location>
    <ligand>
        <name>FMN</name>
        <dbReference type="ChEBI" id="CHEBI:58210"/>
    </ligand>
</feature>
<dbReference type="GO" id="GO:0010181">
    <property type="term" value="F:FMN binding"/>
    <property type="evidence" value="ECO:0007669"/>
    <property type="project" value="InterPro"/>
</dbReference>
<accession>A0A6A5KB20</accession>
<keyword evidence="2 7" id="KW-0285">Flavoprotein</keyword>
<proteinExistence type="inferred from homology"/>
<sequence length="446" mass="49058">MADTKPLAKTEETTCYEPDLDSYVNYQREIYASLRRPKYSTKPAQWEAAARAAVPSPNFLYVNGSASSESTYAANISAFERYRLRPWMLVQATRRNMSVEIFGRRYNSPLLVAPIGVQEILHPDAEEATARACAAVKVPMILSTAATRSIEQVAQANGDGDRWYQLYWPKPQAEELTASLLSRAKVNGFQVLVVTLDTFMIGWRPNDLDESYIPFIWGQGCQVGFSDPVFNCMHSEMQAQDTRSVTEKLSEIWQILKRPGSIGGAARVLSHASVMKKAMHFTDLVASGNYRDWNDLQILRKYWDGPIVLKGIQTVEDAQRAIDHGMDGIIVSNHGGRQLDGAIASLDALADIGADEKVKGSGLTVLFDSGIRTGSDVLKALALGAKAVLVGRPYAYGLAMGGEEGVKHVLNCMLADTDNSLANLGKRNIAEISRDDLRVIQQPAKL</sequence>
<feature type="binding site" evidence="7">
    <location>
        <position position="61"/>
    </location>
    <ligand>
        <name>glyoxylate</name>
        <dbReference type="ChEBI" id="CHEBI:36655"/>
    </ligand>
</feature>
<organism evidence="9 10">
    <name type="scientific">Decorospora gaudefroyi</name>
    <dbReference type="NCBI Taxonomy" id="184978"/>
    <lineage>
        <taxon>Eukaryota</taxon>
        <taxon>Fungi</taxon>
        <taxon>Dikarya</taxon>
        <taxon>Ascomycota</taxon>
        <taxon>Pezizomycotina</taxon>
        <taxon>Dothideomycetes</taxon>
        <taxon>Pleosporomycetidae</taxon>
        <taxon>Pleosporales</taxon>
        <taxon>Pleosporineae</taxon>
        <taxon>Pleosporaceae</taxon>
        <taxon>Decorospora</taxon>
    </lineage>
</organism>
<feature type="binding site" evidence="7">
    <location>
        <position position="310"/>
    </location>
    <ligand>
        <name>FMN</name>
        <dbReference type="ChEBI" id="CHEBI:58210"/>
    </ligand>
</feature>
<feature type="binding site" evidence="7">
    <location>
        <position position="337"/>
    </location>
    <ligand>
        <name>glyoxylate</name>
        <dbReference type="ChEBI" id="CHEBI:36655"/>
    </ligand>
</feature>
<feature type="active site" description="Proton acceptor" evidence="6">
    <location>
        <position position="334"/>
    </location>
</feature>
<dbReference type="PIRSF" id="PIRSF000138">
    <property type="entry name" value="Al-hdrx_acd_dh"/>
    <property type="match status" value="1"/>
</dbReference>
<evidence type="ECO:0000256" key="4">
    <source>
        <dbReference type="ARBA" id="ARBA00023002"/>
    </source>
</evidence>
<keyword evidence="10" id="KW-1185">Reference proteome</keyword>
<dbReference type="InterPro" id="IPR008259">
    <property type="entry name" value="FMN_hydac_DH_AS"/>
</dbReference>
<feature type="binding site" evidence="7">
    <location>
        <position position="204"/>
    </location>
    <ligand>
        <name>glyoxylate</name>
        <dbReference type="ChEBI" id="CHEBI:36655"/>
    </ligand>
</feature>
<dbReference type="PROSITE" id="PS00557">
    <property type="entry name" value="FMN_HYDROXY_ACID_DH_1"/>
    <property type="match status" value="1"/>
</dbReference>
<name>A0A6A5KB20_9PLEO</name>
<evidence type="ECO:0000259" key="8">
    <source>
        <dbReference type="PROSITE" id="PS51349"/>
    </source>
</evidence>
<dbReference type="Proteomes" id="UP000800040">
    <property type="component" value="Unassembled WGS sequence"/>
</dbReference>
<protein>
    <submittedName>
        <fullName evidence="9">FMN-dependent alpha-hydroxy acid dehydrogenase</fullName>
    </submittedName>
</protein>